<evidence type="ECO:0000313" key="2">
    <source>
        <dbReference type="EMBL" id="ULT88869.1"/>
    </source>
</evidence>
<evidence type="ECO:0000313" key="3">
    <source>
        <dbReference type="Proteomes" id="UP000827892"/>
    </source>
</evidence>
<dbReference type="PANTHER" id="PTHR31507:SF10">
    <property type="entry name" value="SHKT DOMAIN-CONTAINING PROTEIN"/>
    <property type="match status" value="1"/>
</dbReference>
<sequence length="160" mass="16493">MNSIYLTFATFFCIVVVVESQTCAWTTWGAWSTCSDTCGNCGTQQRTRTCSPASTTCTCTGDSSEQQVCAPAICKFPRTACCSGSPASVDGLSGLTNAATTVSWKDTDVVRLGLSGVSRTDAGSRLVRTRATSGLVSAVSTVICASGPLRPGGPDAVLKV</sequence>
<dbReference type="PANTHER" id="PTHR31507">
    <property type="entry name" value="PROTEIN CBG15923"/>
    <property type="match status" value="1"/>
</dbReference>
<dbReference type="AlphaFoldDB" id="A0AAE9A3I2"/>
<feature type="signal peptide" evidence="1">
    <location>
        <begin position="1"/>
        <end position="20"/>
    </location>
</feature>
<dbReference type="EMBL" id="CP090895">
    <property type="protein sequence ID" value="ULT88869.1"/>
    <property type="molecule type" value="Genomic_DNA"/>
</dbReference>
<dbReference type="PRINTS" id="PR01705">
    <property type="entry name" value="TSP1REPEAT"/>
</dbReference>
<dbReference type="SMART" id="SM00209">
    <property type="entry name" value="TSP1"/>
    <property type="match status" value="1"/>
</dbReference>
<dbReference type="InterPro" id="IPR000884">
    <property type="entry name" value="TSP1_rpt"/>
</dbReference>
<proteinExistence type="predicted"/>
<dbReference type="InterPro" id="IPR036383">
    <property type="entry name" value="TSP1_rpt_sf"/>
</dbReference>
<dbReference type="Gene3D" id="2.20.100.10">
    <property type="entry name" value="Thrombospondin type-1 (TSP1) repeat"/>
    <property type="match status" value="1"/>
</dbReference>
<dbReference type="Pfam" id="PF00090">
    <property type="entry name" value="TSP_1"/>
    <property type="match status" value="1"/>
</dbReference>
<name>A0AAE9A3I2_CAEBR</name>
<reference evidence="2 3" key="1">
    <citation type="submission" date="2022-02" db="EMBL/GenBank/DDBJ databases">
        <title>Chromosome-level reference genomes for two strains of Caenorhabditis briggsae: an improved platform for comparative genomics.</title>
        <authorList>
            <person name="Stevens L."/>
            <person name="Andersen E.C."/>
        </authorList>
    </citation>
    <scope>NUCLEOTIDE SEQUENCE [LARGE SCALE GENOMIC DNA]</scope>
    <source>
        <strain evidence="2">QX1410_ONT</strain>
        <tissue evidence="2">Whole-organism</tissue>
    </source>
</reference>
<dbReference type="SUPFAM" id="SSF82895">
    <property type="entry name" value="TSP-1 type 1 repeat"/>
    <property type="match status" value="1"/>
</dbReference>
<evidence type="ECO:0000256" key="1">
    <source>
        <dbReference type="SAM" id="SignalP"/>
    </source>
</evidence>
<accession>A0AAE9A3I2</accession>
<dbReference type="Proteomes" id="UP000827892">
    <property type="component" value="Chromosome V"/>
</dbReference>
<feature type="chain" id="PRO_5041977247" evidence="1">
    <location>
        <begin position="21"/>
        <end position="160"/>
    </location>
</feature>
<gene>
    <name evidence="2" type="ORF">L3Y34_007815</name>
</gene>
<keyword evidence="1" id="KW-0732">Signal</keyword>
<organism evidence="2 3">
    <name type="scientific">Caenorhabditis briggsae</name>
    <dbReference type="NCBI Taxonomy" id="6238"/>
    <lineage>
        <taxon>Eukaryota</taxon>
        <taxon>Metazoa</taxon>
        <taxon>Ecdysozoa</taxon>
        <taxon>Nematoda</taxon>
        <taxon>Chromadorea</taxon>
        <taxon>Rhabditida</taxon>
        <taxon>Rhabditina</taxon>
        <taxon>Rhabditomorpha</taxon>
        <taxon>Rhabditoidea</taxon>
        <taxon>Rhabditidae</taxon>
        <taxon>Peloderinae</taxon>
        <taxon>Caenorhabditis</taxon>
    </lineage>
</organism>
<protein>
    <submittedName>
        <fullName evidence="2">Uncharacterized protein</fullName>
    </submittedName>
</protein>